<proteinExistence type="predicted"/>
<sequence>MSSELPQQQIISLLSKLDSLCRQWSTQQAFTSSLFSSLINLLTQRDETLSMLSKQQETGSNRNLRVLKNPSLLPYNVLESLVYKQSVELEKILSQLHQSINGFEKSAKSMAQLKNSLNKMLSSIPSNGLEKITQSKQDQNVAAITLLEVANWIVSVEGMYSKELQVKIHIIRTLDIRQLREVEDVAIRWNSQAHIRFDVEEEFSERLKICKIIEEYISLE</sequence>
<evidence type="ECO:0000313" key="1">
    <source>
        <dbReference type="EMBL" id="ORY05457.1"/>
    </source>
</evidence>
<organism evidence="1 2">
    <name type="scientific">Basidiobolus meristosporus CBS 931.73</name>
    <dbReference type="NCBI Taxonomy" id="1314790"/>
    <lineage>
        <taxon>Eukaryota</taxon>
        <taxon>Fungi</taxon>
        <taxon>Fungi incertae sedis</taxon>
        <taxon>Zoopagomycota</taxon>
        <taxon>Entomophthoromycotina</taxon>
        <taxon>Basidiobolomycetes</taxon>
        <taxon>Basidiobolales</taxon>
        <taxon>Basidiobolaceae</taxon>
        <taxon>Basidiobolus</taxon>
    </lineage>
</organism>
<keyword evidence="2" id="KW-1185">Reference proteome</keyword>
<dbReference type="AlphaFoldDB" id="A0A1Y1Z639"/>
<evidence type="ECO:0000313" key="2">
    <source>
        <dbReference type="Proteomes" id="UP000193498"/>
    </source>
</evidence>
<reference evidence="1 2" key="1">
    <citation type="submission" date="2016-07" db="EMBL/GenBank/DDBJ databases">
        <title>Pervasive Adenine N6-methylation of Active Genes in Fungi.</title>
        <authorList>
            <consortium name="DOE Joint Genome Institute"/>
            <person name="Mondo S.J."/>
            <person name="Dannebaum R.O."/>
            <person name="Kuo R.C."/>
            <person name="Labutti K."/>
            <person name="Haridas S."/>
            <person name="Kuo A."/>
            <person name="Salamov A."/>
            <person name="Ahrendt S.R."/>
            <person name="Lipzen A."/>
            <person name="Sullivan W."/>
            <person name="Andreopoulos W.B."/>
            <person name="Clum A."/>
            <person name="Lindquist E."/>
            <person name="Daum C."/>
            <person name="Ramamoorthy G.K."/>
            <person name="Gryganskyi A."/>
            <person name="Culley D."/>
            <person name="Magnuson J.K."/>
            <person name="James T.Y."/>
            <person name="O'Malley M.A."/>
            <person name="Stajich J.E."/>
            <person name="Spatafora J.W."/>
            <person name="Visel A."/>
            <person name="Grigoriev I.V."/>
        </authorList>
    </citation>
    <scope>NUCLEOTIDE SEQUENCE [LARGE SCALE GENOMIC DNA]</scope>
    <source>
        <strain evidence="1 2">CBS 931.73</strain>
    </source>
</reference>
<dbReference type="Proteomes" id="UP000193498">
    <property type="component" value="Unassembled WGS sequence"/>
</dbReference>
<gene>
    <name evidence="1" type="ORF">K493DRAFT_333549</name>
</gene>
<dbReference type="EMBL" id="MCFE01000025">
    <property type="protein sequence ID" value="ORY05457.1"/>
    <property type="molecule type" value="Genomic_DNA"/>
</dbReference>
<protein>
    <submittedName>
        <fullName evidence="1">Uncharacterized protein</fullName>
    </submittedName>
</protein>
<dbReference type="InParanoid" id="A0A1Y1Z639"/>
<comment type="caution">
    <text evidence="1">The sequence shown here is derived from an EMBL/GenBank/DDBJ whole genome shotgun (WGS) entry which is preliminary data.</text>
</comment>
<dbReference type="OrthoDB" id="2134184at2759"/>
<accession>A0A1Y1Z639</accession>
<name>A0A1Y1Z639_9FUNG</name>